<name>E8RU63_ASTEC</name>
<protein>
    <submittedName>
        <fullName evidence="5">Transcriptional regulator, LacI family</fullName>
    </submittedName>
</protein>
<reference evidence="6" key="1">
    <citation type="submission" date="2010-12" db="EMBL/GenBank/DDBJ databases">
        <title>Complete sequence of chromosome 2 of Asticcacaulis excentricus CB 48.</title>
        <authorList>
            <consortium name="US DOE Joint Genome Institute"/>
            <person name="Lucas S."/>
            <person name="Copeland A."/>
            <person name="Lapidus A."/>
            <person name="Cheng J.-F."/>
            <person name="Bruce D."/>
            <person name="Goodwin L."/>
            <person name="Pitluck S."/>
            <person name="Teshima H."/>
            <person name="Davenport K."/>
            <person name="Detter J.C."/>
            <person name="Han C."/>
            <person name="Tapia R."/>
            <person name="Land M."/>
            <person name="Hauser L."/>
            <person name="Jeffries C."/>
            <person name="Kyrpides N."/>
            <person name="Ivanova N."/>
            <person name="Ovchinnikova G."/>
            <person name="Brun Y.V."/>
            <person name="Woyke T."/>
        </authorList>
    </citation>
    <scope>NUCLEOTIDE SEQUENCE [LARGE SCALE GENOMIC DNA]</scope>
    <source>
        <strain evidence="6">ATCC 15261 / DSM 4724 / KCTC 12464 / NCIMB 9791 / VKM B-1370 / CB 48</strain>
    </source>
</reference>
<evidence type="ECO:0000256" key="3">
    <source>
        <dbReference type="ARBA" id="ARBA00023163"/>
    </source>
</evidence>
<feature type="domain" description="HTH lacI-type" evidence="4">
    <location>
        <begin position="4"/>
        <end position="58"/>
    </location>
</feature>
<dbReference type="PROSITE" id="PS50932">
    <property type="entry name" value="HTH_LACI_2"/>
    <property type="match status" value="1"/>
</dbReference>
<dbReference type="CDD" id="cd01545">
    <property type="entry name" value="PBP1_SalR"/>
    <property type="match status" value="1"/>
</dbReference>
<dbReference type="PROSITE" id="PS00356">
    <property type="entry name" value="HTH_LACI_1"/>
    <property type="match status" value="1"/>
</dbReference>
<dbReference type="InterPro" id="IPR046335">
    <property type="entry name" value="LacI/GalR-like_sensor"/>
</dbReference>
<dbReference type="PANTHER" id="PTHR30146:SF153">
    <property type="entry name" value="LACTOSE OPERON REPRESSOR"/>
    <property type="match status" value="1"/>
</dbReference>
<sequence>MRKLTIIDIAREAQVSIKTVSRVLNHETGVGAATRARVQAIVDAHNFKPNAAARSLPGSRSYLVGLLVFSDEIHYYYSALQTGVMRAARHHGYHMIMESCRDMEREDRQSVLRRLGSSRFDALVVPPPMCDNPFILDIIEELGIPYVRIAPRVELERASFIYMNDTAAAEQVMAHLWDLGHRQIMYVGFQETGASIDRYDGYTRFFREKGCVPPYPLITVSNATAKGAIQTGEALLRQADRPTAIFAGSDLVAFGLMTAASKFGLSIPLDLSIVGFDDSPGAESVWPPLTTIRQPIIDMGERAVDILVKGLGGDLAVRTKEAHRLEFSLIVRGTTSAPPAY</sequence>
<dbReference type="KEGG" id="aex:Astex_3401"/>
<dbReference type="Gene3D" id="3.40.50.2300">
    <property type="match status" value="2"/>
</dbReference>
<organism evidence="5 6">
    <name type="scientific">Asticcacaulis excentricus (strain ATCC 15261 / DSM 4724 / KCTC 12464 / NCIMB 9791 / VKM B-1370 / CB 48)</name>
    <dbReference type="NCBI Taxonomy" id="573065"/>
    <lineage>
        <taxon>Bacteria</taxon>
        <taxon>Pseudomonadati</taxon>
        <taxon>Pseudomonadota</taxon>
        <taxon>Alphaproteobacteria</taxon>
        <taxon>Caulobacterales</taxon>
        <taxon>Caulobacteraceae</taxon>
        <taxon>Asticcacaulis</taxon>
    </lineage>
</organism>
<dbReference type="InterPro" id="IPR028082">
    <property type="entry name" value="Peripla_BP_I"/>
</dbReference>
<evidence type="ECO:0000256" key="1">
    <source>
        <dbReference type="ARBA" id="ARBA00023015"/>
    </source>
</evidence>
<dbReference type="CDD" id="cd01392">
    <property type="entry name" value="HTH_LacI"/>
    <property type="match status" value="1"/>
</dbReference>
<dbReference type="InterPro" id="IPR010982">
    <property type="entry name" value="Lambda_DNA-bd_dom_sf"/>
</dbReference>
<proteinExistence type="predicted"/>
<dbReference type="Pfam" id="PF13377">
    <property type="entry name" value="Peripla_BP_3"/>
    <property type="match status" value="1"/>
</dbReference>
<dbReference type="SUPFAM" id="SSF53822">
    <property type="entry name" value="Periplasmic binding protein-like I"/>
    <property type="match status" value="1"/>
</dbReference>
<keyword evidence="1" id="KW-0805">Transcription regulation</keyword>
<dbReference type="eggNOG" id="COG1609">
    <property type="taxonomic scope" value="Bacteria"/>
</dbReference>
<dbReference type="Gene3D" id="1.10.260.40">
    <property type="entry name" value="lambda repressor-like DNA-binding domains"/>
    <property type="match status" value="1"/>
</dbReference>
<dbReference type="SUPFAM" id="SSF47413">
    <property type="entry name" value="lambda repressor-like DNA-binding domains"/>
    <property type="match status" value="1"/>
</dbReference>
<dbReference type="Pfam" id="PF00356">
    <property type="entry name" value="LacI"/>
    <property type="match status" value="1"/>
</dbReference>
<dbReference type="PANTHER" id="PTHR30146">
    <property type="entry name" value="LACI-RELATED TRANSCRIPTIONAL REPRESSOR"/>
    <property type="match status" value="1"/>
</dbReference>
<evidence type="ECO:0000313" key="6">
    <source>
        <dbReference type="Proteomes" id="UP000001492"/>
    </source>
</evidence>
<keyword evidence="6" id="KW-1185">Reference proteome</keyword>
<dbReference type="STRING" id="573065.Astex_3401"/>
<dbReference type="SMART" id="SM00354">
    <property type="entry name" value="HTH_LACI"/>
    <property type="match status" value="1"/>
</dbReference>
<evidence type="ECO:0000313" key="5">
    <source>
        <dbReference type="EMBL" id="ADU15034.1"/>
    </source>
</evidence>
<dbReference type="RefSeq" id="WP_013480850.1">
    <property type="nucleotide sequence ID" value="NC_014817.1"/>
</dbReference>
<evidence type="ECO:0000259" key="4">
    <source>
        <dbReference type="PROSITE" id="PS50932"/>
    </source>
</evidence>
<evidence type="ECO:0000256" key="2">
    <source>
        <dbReference type="ARBA" id="ARBA00023125"/>
    </source>
</evidence>
<dbReference type="AlphaFoldDB" id="E8RU63"/>
<dbReference type="GO" id="GO:0000976">
    <property type="term" value="F:transcription cis-regulatory region binding"/>
    <property type="evidence" value="ECO:0007669"/>
    <property type="project" value="TreeGrafter"/>
</dbReference>
<dbReference type="GO" id="GO:0003700">
    <property type="term" value="F:DNA-binding transcription factor activity"/>
    <property type="evidence" value="ECO:0007669"/>
    <property type="project" value="TreeGrafter"/>
</dbReference>
<dbReference type="EMBL" id="CP002396">
    <property type="protein sequence ID" value="ADU15034.1"/>
    <property type="molecule type" value="Genomic_DNA"/>
</dbReference>
<accession>E8RU63</accession>
<keyword evidence="2" id="KW-0238">DNA-binding</keyword>
<gene>
    <name evidence="5" type="ordered locus">Astex_3401</name>
</gene>
<dbReference type="OrthoDB" id="128688at2"/>
<keyword evidence="3" id="KW-0804">Transcription</keyword>
<dbReference type="Proteomes" id="UP000001492">
    <property type="component" value="Chromosome 2"/>
</dbReference>
<dbReference type="HOGENOM" id="CLU_037628_6_4_5"/>
<dbReference type="InterPro" id="IPR000843">
    <property type="entry name" value="HTH_LacI"/>
</dbReference>